<evidence type="ECO:0000313" key="2">
    <source>
        <dbReference type="EMBL" id="NIG17130.1"/>
    </source>
</evidence>
<reference evidence="2 3" key="1">
    <citation type="journal article" date="2019" name="bioRxiv">
        <title>Bacteria contribute to plant secondary compound degradation in a generalist herbivore system.</title>
        <authorList>
            <person name="Francoeur C.B."/>
            <person name="Khadempour L."/>
            <person name="Moreira-Soto R.D."/>
            <person name="Gotting K."/>
            <person name="Book A.J."/>
            <person name="Pinto-Tomas A.A."/>
            <person name="Keefover-Ring K."/>
            <person name="Currie C.R."/>
        </authorList>
    </citation>
    <scope>NUCLEOTIDE SEQUENCE [LARGE SCALE GENOMIC DNA]</scope>
    <source>
        <strain evidence="2">Al-1710</strain>
    </source>
</reference>
<dbReference type="EMBL" id="VWXC01000001">
    <property type="protein sequence ID" value="NIG17130.1"/>
    <property type="molecule type" value="Genomic_DNA"/>
</dbReference>
<evidence type="ECO:0000256" key="1">
    <source>
        <dbReference type="SAM" id="Phobius"/>
    </source>
</evidence>
<dbReference type="Proteomes" id="UP001515780">
    <property type="component" value="Unassembled WGS sequence"/>
</dbReference>
<accession>A0ABX0RHL5</accession>
<dbReference type="InterPro" id="IPR025320">
    <property type="entry name" value="DUF4225"/>
</dbReference>
<proteinExistence type="predicted"/>
<keyword evidence="1" id="KW-0472">Membrane</keyword>
<dbReference type="RefSeq" id="WP_166931109.1">
    <property type="nucleotide sequence ID" value="NZ_VWXC01000001.1"/>
</dbReference>
<name>A0ABX0RHL5_9GAMM</name>
<feature type="transmembrane region" description="Helical" evidence="1">
    <location>
        <begin position="195"/>
        <end position="214"/>
    </location>
</feature>
<keyword evidence="3" id="KW-1185">Reference proteome</keyword>
<keyword evidence="1" id="KW-0812">Transmembrane</keyword>
<organism evidence="2 3">
    <name type="scientific">Candidatus Pantoea communis</name>
    <dbReference type="NCBI Taxonomy" id="2608354"/>
    <lineage>
        <taxon>Bacteria</taxon>
        <taxon>Pseudomonadati</taxon>
        <taxon>Pseudomonadota</taxon>
        <taxon>Gammaproteobacteria</taxon>
        <taxon>Enterobacterales</taxon>
        <taxon>Erwiniaceae</taxon>
        <taxon>Pantoea</taxon>
    </lineage>
</organism>
<protein>
    <submittedName>
        <fullName evidence="2">DUF4225 domain-containing protein</fullName>
    </submittedName>
</protein>
<gene>
    <name evidence="2" type="ORF">F3J37_00360</name>
</gene>
<keyword evidence="1" id="KW-1133">Transmembrane helix</keyword>
<evidence type="ECO:0000313" key="3">
    <source>
        <dbReference type="Proteomes" id="UP001515780"/>
    </source>
</evidence>
<comment type="caution">
    <text evidence="2">The sequence shown here is derived from an EMBL/GenBank/DDBJ whole genome shotgun (WGS) entry which is preliminary data.</text>
</comment>
<sequence length="267" mass="29440">MDAALLAGQRNRAWSDTMVNLEARNLIQAANRVGSQHLRDGLSRIKFMQEIKGYIDQQFTLARKAKTDEECMLCIKNLRAERDSLIQQSTMLKTRAAQLYAQVEWVKQNDRIVGYVISAVKVVLSGFAIAGGVALAGTMTPIGMLVGATLVMDGVNGISREVNHQFLNKPESQGAVADGAMHAAEFMGFKAESGLAFYNTVSLAASVYSVFGLLRKPGAWRLFHYLPSDYYRKVSSMSMPKITMKMVGYGLKAKIIVDLIGEQEPQH</sequence>
<feature type="transmembrane region" description="Helical" evidence="1">
    <location>
        <begin position="112"/>
        <end position="136"/>
    </location>
</feature>
<dbReference type="Pfam" id="PF13988">
    <property type="entry name" value="DUF4225"/>
    <property type="match status" value="1"/>
</dbReference>